<reference evidence="4 5" key="1">
    <citation type="submission" date="2023-09" db="EMBL/GenBank/DDBJ databases">
        <title>Complete Genome and Methylome dissection of Bacillus brevis NEB573 original source of BbsI restriction endonuclease.</title>
        <authorList>
            <person name="Fomenkov A."/>
            <person name="Roberts R.D."/>
        </authorList>
    </citation>
    <scope>NUCLEOTIDE SEQUENCE [LARGE SCALE GENOMIC DNA]</scope>
    <source>
        <strain evidence="4 5">NEB573</strain>
    </source>
</reference>
<feature type="compositionally biased region" description="Gly residues" evidence="1">
    <location>
        <begin position="202"/>
        <end position="219"/>
    </location>
</feature>
<protein>
    <submittedName>
        <fullName evidence="4">Spore germination lipoprotein GerD</fullName>
    </submittedName>
</protein>
<evidence type="ECO:0000256" key="1">
    <source>
        <dbReference type="SAM" id="MobiDB-lite"/>
    </source>
</evidence>
<dbReference type="Pfam" id="PF17898">
    <property type="entry name" value="GerD"/>
    <property type="match status" value="1"/>
</dbReference>
<feature type="chain" id="PRO_5045190888" evidence="2">
    <location>
        <begin position="28"/>
        <end position="219"/>
    </location>
</feature>
<gene>
    <name evidence="4" type="primary">gerD</name>
    <name evidence="4" type="ORF">RGB73_01615</name>
</gene>
<evidence type="ECO:0000313" key="4">
    <source>
        <dbReference type="EMBL" id="WNC15114.1"/>
    </source>
</evidence>
<name>A0ABY9T4U9_BREBE</name>
<feature type="compositionally biased region" description="Basic and acidic residues" evidence="1">
    <location>
        <begin position="179"/>
        <end position="191"/>
    </location>
</feature>
<accession>A0ABY9T4U9</accession>
<feature type="domain" description="Spore germination GerD central core" evidence="3">
    <location>
        <begin position="69"/>
        <end position="179"/>
    </location>
</feature>
<sequence length="219" mass="24236">MRKKSMTIGLISIVCLVVTACSSGGQAQGSSQPDYKSVKDMVLDILQTDEAKSSMEKMMKDESFKQKIMVDDSTVRTTLIQSLTNPNSTHIKEAFKDPKFASTLAKSMKTEQKDLMKDLMKDPEYQKDLVTLMKDPEFEKNLLDLMKSSAYRQQTMQIMKESLQSPMFQEEMMKLMTKAQEEMTKPKEMKTKGKKGKEKGGGKTGGASGGGGGSGSSSH</sequence>
<feature type="signal peptide" evidence="2">
    <location>
        <begin position="1"/>
        <end position="27"/>
    </location>
</feature>
<dbReference type="PROSITE" id="PS51257">
    <property type="entry name" value="PROKAR_LIPOPROTEIN"/>
    <property type="match status" value="1"/>
</dbReference>
<dbReference type="NCBIfam" id="NF040801">
    <property type="entry name" value="spore_GerD"/>
    <property type="match status" value="1"/>
</dbReference>
<proteinExistence type="predicted"/>
<organism evidence="4 5">
    <name type="scientific">Brevibacillus brevis</name>
    <name type="common">Bacillus brevis</name>
    <dbReference type="NCBI Taxonomy" id="1393"/>
    <lineage>
        <taxon>Bacteria</taxon>
        <taxon>Bacillati</taxon>
        <taxon>Bacillota</taxon>
        <taxon>Bacilli</taxon>
        <taxon>Bacillales</taxon>
        <taxon>Paenibacillaceae</taxon>
        <taxon>Brevibacillus</taxon>
    </lineage>
</organism>
<keyword evidence="5" id="KW-1185">Reference proteome</keyword>
<dbReference type="Proteomes" id="UP001256827">
    <property type="component" value="Chromosome"/>
</dbReference>
<dbReference type="InterPro" id="IPR041262">
    <property type="entry name" value="GerD_central"/>
</dbReference>
<keyword evidence="4" id="KW-0449">Lipoprotein</keyword>
<evidence type="ECO:0000313" key="5">
    <source>
        <dbReference type="Proteomes" id="UP001256827"/>
    </source>
</evidence>
<evidence type="ECO:0000259" key="3">
    <source>
        <dbReference type="Pfam" id="PF17898"/>
    </source>
</evidence>
<keyword evidence="2" id="KW-0732">Signal</keyword>
<evidence type="ECO:0000256" key="2">
    <source>
        <dbReference type="SAM" id="SignalP"/>
    </source>
</evidence>
<feature type="region of interest" description="Disordered" evidence="1">
    <location>
        <begin position="179"/>
        <end position="219"/>
    </location>
</feature>
<dbReference type="EMBL" id="CP134050">
    <property type="protein sequence ID" value="WNC15114.1"/>
    <property type="molecule type" value="Genomic_DNA"/>
</dbReference>
<dbReference type="RefSeq" id="WP_310768437.1">
    <property type="nucleotide sequence ID" value="NZ_CP134050.1"/>
</dbReference>